<dbReference type="Proteomes" id="UP000053599">
    <property type="component" value="Unassembled WGS sequence"/>
</dbReference>
<dbReference type="InterPro" id="IPR050815">
    <property type="entry name" value="TF_fung"/>
</dbReference>
<evidence type="ECO:0000313" key="8">
    <source>
        <dbReference type="Proteomes" id="UP000053599"/>
    </source>
</evidence>
<dbReference type="PANTHER" id="PTHR47338">
    <property type="entry name" value="ZN(II)2CYS6 TRANSCRIPTION FACTOR (EUROFUNG)-RELATED"/>
    <property type="match status" value="1"/>
</dbReference>
<protein>
    <recommendedName>
        <fullName evidence="9">Transcription factor domain-containing protein</fullName>
    </recommendedName>
</protein>
<evidence type="ECO:0000256" key="1">
    <source>
        <dbReference type="ARBA" id="ARBA00004123"/>
    </source>
</evidence>
<comment type="subcellular location">
    <subcellularLocation>
        <location evidence="1">Nucleus</location>
    </subcellularLocation>
</comment>
<dbReference type="CDD" id="cd12148">
    <property type="entry name" value="fungal_TF_MHR"/>
    <property type="match status" value="1"/>
</dbReference>
<dbReference type="GO" id="GO:0005634">
    <property type="term" value="C:nucleus"/>
    <property type="evidence" value="ECO:0007669"/>
    <property type="project" value="UniProtKB-SubCell"/>
</dbReference>
<keyword evidence="5" id="KW-0539">Nucleus</keyword>
<dbReference type="PANTHER" id="PTHR47338:SF9">
    <property type="entry name" value="ZN(II)2CYS6 TRANSCRIPTION FACTOR (EUROFUNG)"/>
    <property type="match status" value="1"/>
</dbReference>
<name>A0A0D1WWS0_9EURO</name>
<evidence type="ECO:0000256" key="2">
    <source>
        <dbReference type="ARBA" id="ARBA00022723"/>
    </source>
</evidence>
<dbReference type="EMBL" id="KN846953">
    <property type="protein sequence ID" value="KIV79601.1"/>
    <property type="molecule type" value="Genomic_DNA"/>
</dbReference>
<accession>A0A0D1WWS0</accession>
<sequence>MDLALSAGLSSEYPGSWQSNTLEERRRCYWSVMLLKYLYGSASGFFTFIQDDKTPKPLQSPLSPIETTSQMTDTSLEQPGASNNPDDGADLGIFTYAIQLSEIWRMALRYAHRRGKRVGVLPPWSAQSEYAQTVAHLTDFETKFAYKYRFRPAKFANHDPAHLLQHRDFWAAWFLVQMLYHSILCLLNHPLLMSLTLRNVKMTLVPEVFLQHTAYLTATHTDWIIHLLDLAKQQSFMLYDPSVAHMVAITATIYLQQSYAEDPAVQSRKQEQYRKCLSFIQDMGVYWPYVKQLAQKLEAFERAVSASFHNSARPTTSGSRVLIDLSLFWEIIEASSIDGLPKTADSYFGTSLTIYRQPSHSAELFRSRLLPEPTHINETGATHDSGQAIWSDRGDNTVPMASSELASSLNNDAAILAQSFFAQGDDFVGNMDDWWFQANTG</sequence>
<reference evidence="7 8" key="1">
    <citation type="submission" date="2015-01" db="EMBL/GenBank/DDBJ databases">
        <title>The Genome Sequence of Exophiala sideris CBS121828.</title>
        <authorList>
            <consortium name="The Broad Institute Genomics Platform"/>
            <person name="Cuomo C."/>
            <person name="de Hoog S."/>
            <person name="Gorbushina A."/>
            <person name="Stielow B."/>
            <person name="Teixiera M."/>
            <person name="Abouelleil A."/>
            <person name="Chapman S.B."/>
            <person name="Priest M."/>
            <person name="Young S.K."/>
            <person name="Wortman J."/>
            <person name="Nusbaum C."/>
            <person name="Birren B."/>
        </authorList>
    </citation>
    <scope>NUCLEOTIDE SEQUENCE [LARGE SCALE GENOMIC DNA]</scope>
    <source>
        <strain evidence="7 8">CBS 121828</strain>
    </source>
</reference>
<proteinExistence type="predicted"/>
<evidence type="ECO:0000256" key="4">
    <source>
        <dbReference type="ARBA" id="ARBA00023163"/>
    </source>
</evidence>
<dbReference type="GO" id="GO:0000981">
    <property type="term" value="F:DNA-binding transcription factor activity, RNA polymerase II-specific"/>
    <property type="evidence" value="ECO:0007669"/>
    <property type="project" value="InterPro"/>
</dbReference>
<evidence type="ECO:0000313" key="7">
    <source>
        <dbReference type="EMBL" id="KIV79601.1"/>
    </source>
</evidence>
<dbReference type="OrthoDB" id="424974at2759"/>
<evidence type="ECO:0008006" key="9">
    <source>
        <dbReference type="Google" id="ProtNLM"/>
    </source>
</evidence>
<evidence type="ECO:0000256" key="6">
    <source>
        <dbReference type="SAM" id="MobiDB-lite"/>
    </source>
</evidence>
<organism evidence="7 8">
    <name type="scientific">Exophiala sideris</name>
    <dbReference type="NCBI Taxonomy" id="1016849"/>
    <lineage>
        <taxon>Eukaryota</taxon>
        <taxon>Fungi</taxon>
        <taxon>Dikarya</taxon>
        <taxon>Ascomycota</taxon>
        <taxon>Pezizomycotina</taxon>
        <taxon>Eurotiomycetes</taxon>
        <taxon>Chaetothyriomycetidae</taxon>
        <taxon>Chaetothyriales</taxon>
        <taxon>Herpotrichiellaceae</taxon>
        <taxon>Exophiala</taxon>
    </lineage>
</organism>
<feature type="region of interest" description="Disordered" evidence="6">
    <location>
        <begin position="56"/>
        <end position="87"/>
    </location>
</feature>
<feature type="compositionally biased region" description="Polar residues" evidence="6">
    <location>
        <begin position="60"/>
        <end position="85"/>
    </location>
</feature>
<keyword evidence="3" id="KW-0805">Transcription regulation</keyword>
<keyword evidence="2" id="KW-0479">Metal-binding</keyword>
<dbReference type="GO" id="GO:0046872">
    <property type="term" value="F:metal ion binding"/>
    <property type="evidence" value="ECO:0007669"/>
    <property type="project" value="UniProtKB-KW"/>
</dbReference>
<dbReference type="STRING" id="1016849.A0A0D1WWS0"/>
<evidence type="ECO:0000256" key="3">
    <source>
        <dbReference type="ARBA" id="ARBA00023015"/>
    </source>
</evidence>
<keyword evidence="4" id="KW-0804">Transcription</keyword>
<dbReference type="AlphaFoldDB" id="A0A0D1WWS0"/>
<dbReference type="HOGENOM" id="CLU_015161_3_0_1"/>
<evidence type="ECO:0000256" key="5">
    <source>
        <dbReference type="ARBA" id="ARBA00023242"/>
    </source>
</evidence>
<gene>
    <name evidence="7" type="ORF">PV11_07152</name>
</gene>